<dbReference type="Gene3D" id="1.10.10.10">
    <property type="entry name" value="Winged helix-like DNA-binding domain superfamily/Winged helix DNA-binding domain"/>
    <property type="match status" value="1"/>
</dbReference>
<dbReference type="CDD" id="cd06170">
    <property type="entry name" value="LuxR_C_like"/>
    <property type="match status" value="1"/>
</dbReference>
<keyword evidence="7" id="KW-1185">Reference proteome</keyword>
<name>A0A4Y3WNV4_9PSEU</name>
<evidence type="ECO:0000259" key="5">
    <source>
        <dbReference type="PROSITE" id="PS50043"/>
    </source>
</evidence>
<evidence type="ECO:0000256" key="1">
    <source>
        <dbReference type="ARBA" id="ARBA00023015"/>
    </source>
</evidence>
<dbReference type="InterPro" id="IPR036388">
    <property type="entry name" value="WH-like_DNA-bd_sf"/>
</dbReference>
<evidence type="ECO:0000256" key="2">
    <source>
        <dbReference type="ARBA" id="ARBA00023125"/>
    </source>
</evidence>
<keyword evidence="1" id="KW-0805">Transcription regulation</keyword>
<dbReference type="InterPro" id="IPR029016">
    <property type="entry name" value="GAF-like_dom_sf"/>
</dbReference>
<dbReference type="PRINTS" id="PR00038">
    <property type="entry name" value="HTHLUXR"/>
</dbReference>
<evidence type="ECO:0000313" key="6">
    <source>
        <dbReference type="EMBL" id="GEC19036.1"/>
    </source>
</evidence>
<dbReference type="OrthoDB" id="4069167at2"/>
<gene>
    <name evidence="6" type="ORF">PHY01_13190</name>
</gene>
<feature type="domain" description="HTH luxR-type" evidence="5">
    <location>
        <begin position="223"/>
        <end position="288"/>
    </location>
</feature>
<evidence type="ECO:0000313" key="7">
    <source>
        <dbReference type="Proteomes" id="UP000320338"/>
    </source>
</evidence>
<dbReference type="InterPro" id="IPR016032">
    <property type="entry name" value="Sig_transdc_resp-reg_C-effctor"/>
</dbReference>
<dbReference type="SUPFAM" id="SSF46894">
    <property type="entry name" value="C-terminal effector domain of the bipartite response regulators"/>
    <property type="match status" value="1"/>
</dbReference>
<dbReference type="EMBL" id="BJNG01000012">
    <property type="protein sequence ID" value="GEC19036.1"/>
    <property type="molecule type" value="Genomic_DNA"/>
</dbReference>
<keyword evidence="3" id="KW-0804">Transcription</keyword>
<dbReference type="PANTHER" id="PTHR43214:SF42">
    <property type="entry name" value="TRANSCRIPTIONAL REGULATORY PROTEIN DESR"/>
    <property type="match status" value="1"/>
</dbReference>
<dbReference type="AlphaFoldDB" id="A0A4Y3WNV4"/>
<keyword evidence="2" id="KW-0238">DNA-binding</keyword>
<dbReference type="InterPro" id="IPR039420">
    <property type="entry name" value="WalR-like"/>
</dbReference>
<dbReference type="Gene3D" id="3.30.450.40">
    <property type="match status" value="1"/>
</dbReference>
<organism evidence="6 7">
    <name type="scientific">Pseudonocardia hydrocarbonoxydans</name>
    <dbReference type="NCBI Taxonomy" id="76726"/>
    <lineage>
        <taxon>Bacteria</taxon>
        <taxon>Bacillati</taxon>
        <taxon>Actinomycetota</taxon>
        <taxon>Actinomycetes</taxon>
        <taxon>Pseudonocardiales</taxon>
        <taxon>Pseudonocardiaceae</taxon>
        <taxon>Pseudonocardia</taxon>
    </lineage>
</organism>
<dbReference type="InterPro" id="IPR000792">
    <property type="entry name" value="Tscrpt_reg_LuxR_C"/>
</dbReference>
<evidence type="ECO:0000256" key="4">
    <source>
        <dbReference type="SAM" id="MobiDB-lite"/>
    </source>
</evidence>
<dbReference type="GO" id="GO:0006355">
    <property type="term" value="P:regulation of DNA-templated transcription"/>
    <property type="evidence" value="ECO:0007669"/>
    <property type="project" value="InterPro"/>
</dbReference>
<dbReference type="PROSITE" id="PS50043">
    <property type="entry name" value="HTH_LUXR_2"/>
    <property type="match status" value="1"/>
</dbReference>
<dbReference type="SMART" id="SM00421">
    <property type="entry name" value="HTH_LUXR"/>
    <property type="match status" value="1"/>
</dbReference>
<comment type="caution">
    <text evidence="6">The sequence shown here is derived from an EMBL/GenBank/DDBJ whole genome shotgun (WGS) entry which is preliminary data.</text>
</comment>
<dbReference type="SUPFAM" id="SSF55781">
    <property type="entry name" value="GAF domain-like"/>
    <property type="match status" value="1"/>
</dbReference>
<reference evidence="6 7" key="1">
    <citation type="submission" date="2019-06" db="EMBL/GenBank/DDBJ databases">
        <title>Whole genome shotgun sequence of Pseudonocardia hydrocarbonoxydans NBRC 14498.</title>
        <authorList>
            <person name="Hosoyama A."/>
            <person name="Uohara A."/>
            <person name="Ohji S."/>
            <person name="Ichikawa N."/>
        </authorList>
    </citation>
    <scope>NUCLEOTIDE SEQUENCE [LARGE SCALE GENOMIC DNA]</scope>
    <source>
        <strain evidence="6 7">NBRC 14498</strain>
    </source>
</reference>
<evidence type="ECO:0000256" key="3">
    <source>
        <dbReference type="ARBA" id="ARBA00023163"/>
    </source>
</evidence>
<feature type="region of interest" description="Disordered" evidence="4">
    <location>
        <begin position="198"/>
        <end position="229"/>
    </location>
</feature>
<proteinExistence type="predicted"/>
<dbReference type="Proteomes" id="UP000320338">
    <property type="component" value="Unassembled WGS sequence"/>
</dbReference>
<sequence>MPDDSAIARAVDTVLPRRLHELQAATGLPVLFAGTTSPAGHAQQLTIDHLIGTLGDSLRQVSVLSGRGLGGAAMVRRTVCRVNDYATTTSITHHYDQVVVEHERLTSLLACPVVVHGAVRGVVYGALRESRPIGDVAVRNAGVVAANIARDAAALLKWQAPPGRPATGDPRDAAIDELADLIDRTTDPELRYRLSRIHHGLTEPGPERSPAEGPDAAPRVAGGDGAGPALSPREVETLQHVAVGATNAEIAAHLGITVGTVKAYLHSAMRKLRTRNRARAVIAAREAGLI</sequence>
<dbReference type="Pfam" id="PF00196">
    <property type="entry name" value="GerE"/>
    <property type="match status" value="1"/>
</dbReference>
<protein>
    <submittedName>
        <fullName evidence="6">Helix-turn-helix transcriptional regulator</fullName>
    </submittedName>
</protein>
<dbReference type="RefSeq" id="WP_141277627.1">
    <property type="nucleotide sequence ID" value="NZ_BAAARZ010000001.1"/>
</dbReference>
<accession>A0A4Y3WNV4</accession>
<dbReference type="PROSITE" id="PS00622">
    <property type="entry name" value="HTH_LUXR_1"/>
    <property type="match status" value="1"/>
</dbReference>
<dbReference type="PANTHER" id="PTHR43214">
    <property type="entry name" value="TWO-COMPONENT RESPONSE REGULATOR"/>
    <property type="match status" value="1"/>
</dbReference>
<dbReference type="GO" id="GO:0003677">
    <property type="term" value="F:DNA binding"/>
    <property type="evidence" value="ECO:0007669"/>
    <property type="project" value="UniProtKB-KW"/>
</dbReference>